<feature type="signal peptide" evidence="1">
    <location>
        <begin position="1"/>
        <end position="19"/>
    </location>
</feature>
<dbReference type="InterPro" id="IPR021986">
    <property type="entry name" value="Spherulin4"/>
</dbReference>
<comment type="caution">
    <text evidence="2">The sequence shown here is derived from an EMBL/GenBank/DDBJ whole genome shotgun (WGS) entry which is preliminary data.</text>
</comment>
<evidence type="ECO:0008006" key="4">
    <source>
        <dbReference type="Google" id="ProtNLM"/>
    </source>
</evidence>
<dbReference type="Pfam" id="PF12138">
    <property type="entry name" value="Spherulin4"/>
    <property type="match status" value="1"/>
</dbReference>
<gene>
    <name evidence="2" type="ORF">FRUB_01355</name>
</gene>
<keyword evidence="1" id="KW-0732">Signal</keyword>
<accession>A0A225DZL7</accession>
<evidence type="ECO:0000313" key="3">
    <source>
        <dbReference type="Proteomes" id="UP000214646"/>
    </source>
</evidence>
<organism evidence="2 3">
    <name type="scientific">Fimbriiglobus ruber</name>
    <dbReference type="NCBI Taxonomy" id="1908690"/>
    <lineage>
        <taxon>Bacteria</taxon>
        <taxon>Pseudomonadati</taxon>
        <taxon>Planctomycetota</taxon>
        <taxon>Planctomycetia</taxon>
        <taxon>Gemmatales</taxon>
        <taxon>Gemmataceae</taxon>
        <taxon>Fimbriiglobus</taxon>
    </lineage>
</organism>
<keyword evidence="3" id="KW-1185">Reference proteome</keyword>
<dbReference type="PANTHER" id="PTHR35040">
    <property type="match status" value="1"/>
</dbReference>
<sequence length="311" mass="34147">MLRLTLFACVATGLAAAVAAAPPLDPRAARPELRLLLPMYVFPNPDPASAEYKAWQELIDARGAPVVVVLNPNSGPVVDRNPAVPAQKINRECYDKVLARAKANPDLSFVGYVTLSDNKSEPRNGQPEWITRDPKAIARDVDLWYSIYGKDNPRFRGIFFDLQPAFDPEQLSAANKAVEHVYRTHPTALVVRNAGRVPDSPDVLKPAADDVVCLWEKDAKADPFEAFALPAWAGKKAADSRPVYGPDRFLALIYHQPEAEVKYVRAVRDKGVGWLCVTDGSGDWNRLPSYWKDLVKAVAAVNAEGPPKAGK</sequence>
<dbReference type="AlphaFoldDB" id="A0A225DZL7"/>
<evidence type="ECO:0000313" key="2">
    <source>
        <dbReference type="EMBL" id="OWK45024.1"/>
    </source>
</evidence>
<dbReference type="OrthoDB" id="508445at2"/>
<dbReference type="EMBL" id="NIDE01000002">
    <property type="protein sequence ID" value="OWK45024.1"/>
    <property type="molecule type" value="Genomic_DNA"/>
</dbReference>
<evidence type="ECO:0000256" key="1">
    <source>
        <dbReference type="SAM" id="SignalP"/>
    </source>
</evidence>
<dbReference type="Proteomes" id="UP000214646">
    <property type="component" value="Unassembled WGS sequence"/>
</dbReference>
<dbReference type="RefSeq" id="WP_088252807.1">
    <property type="nucleotide sequence ID" value="NZ_NIDE01000002.1"/>
</dbReference>
<protein>
    <recommendedName>
        <fullName evidence="4">Spherulation-specific family 4</fullName>
    </recommendedName>
</protein>
<proteinExistence type="predicted"/>
<reference evidence="3" key="1">
    <citation type="submission" date="2017-06" db="EMBL/GenBank/DDBJ databases">
        <title>Genome analysis of Fimbriiglobus ruber SP5, the first member of the order Planctomycetales with confirmed chitinolytic capability.</title>
        <authorList>
            <person name="Ravin N.V."/>
            <person name="Rakitin A.L."/>
            <person name="Ivanova A.A."/>
            <person name="Beletsky A.V."/>
            <person name="Kulichevskaya I.S."/>
            <person name="Mardanov A.V."/>
            <person name="Dedysh S.N."/>
        </authorList>
    </citation>
    <scope>NUCLEOTIDE SEQUENCE [LARGE SCALE GENOMIC DNA]</scope>
    <source>
        <strain evidence="3">SP5</strain>
    </source>
</reference>
<name>A0A225DZL7_9BACT</name>
<feature type="chain" id="PRO_5012081668" description="Spherulation-specific family 4" evidence="1">
    <location>
        <begin position="20"/>
        <end position="311"/>
    </location>
</feature>
<dbReference type="PANTHER" id="PTHR35040:SF9">
    <property type="entry name" value="4-LIKE CELL SURFACE PROTEIN, PUTATIVE (AFU_ORTHOLOGUE AFUA_4G14080)-RELATED"/>
    <property type="match status" value="1"/>
</dbReference>